<dbReference type="PROSITE" id="PS50920">
    <property type="entry name" value="SOLCAR"/>
    <property type="match status" value="2"/>
</dbReference>
<evidence type="ECO:0000256" key="3">
    <source>
        <dbReference type="ARBA" id="ARBA00022448"/>
    </source>
</evidence>
<evidence type="ECO:0000256" key="11">
    <source>
        <dbReference type="SAM" id="Phobius"/>
    </source>
</evidence>
<evidence type="ECO:0000313" key="13">
    <source>
        <dbReference type="Proteomes" id="UP000028828"/>
    </source>
</evidence>
<keyword evidence="3 9" id="KW-0813">Transport</keyword>
<dbReference type="PANTHER" id="PTHR45667">
    <property type="entry name" value="S-ADENOSYLMETHIONINE MITOCHONDRIAL CARRIER PROTEIN"/>
    <property type="match status" value="1"/>
</dbReference>
<dbReference type="PRINTS" id="PR00926">
    <property type="entry name" value="MITOCARRIER"/>
</dbReference>
<evidence type="ECO:0000256" key="6">
    <source>
        <dbReference type="ARBA" id="ARBA00022989"/>
    </source>
</evidence>
<feature type="compositionally biased region" description="Low complexity" evidence="10">
    <location>
        <begin position="101"/>
        <end position="120"/>
    </location>
</feature>
<comment type="caution">
    <text evidence="12">The sequence shown here is derived from an EMBL/GenBank/DDBJ whole genome shotgun (WGS) entry which is preliminary data.</text>
</comment>
<name>A0A086JA24_TOXGO</name>
<evidence type="ECO:0000256" key="10">
    <source>
        <dbReference type="SAM" id="MobiDB-lite"/>
    </source>
</evidence>
<feature type="region of interest" description="Disordered" evidence="10">
    <location>
        <begin position="45"/>
        <end position="161"/>
    </location>
</feature>
<comment type="similarity">
    <text evidence="2 9">Belongs to the mitochondrial carrier (TC 2.A.29) family.</text>
</comment>
<keyword evidence="7 8" id="KW-0472">Membrane</keyword>
<keyword evidence="4 8" id="KW-0812">Transmembrane</keyword>
<reference evidence="12 13" key="1">
    <citation type="submission" date="2014-03" db="EMBL/GenBank/DDBJ databases">
        <authorList>
            <person name="Sibley D."/>
            <person name="Venepally P."/>
            <person name="Karamycheva S."/>
            <person name="Hadjithomas M."/>
            <person name="Khan A."/>
            <person name="Brunk B."/>
            <person name="Roos D."/>
            <person name="Caler E."/>
            <person name="Lorenzi H."/>
        </authorList>
    </citation>
    <scope>NUCLEOTIDE SEQUENCE [LARGE SCALE GENOMIC DNA]</scope>
    <source>
        <strain evidence="13">p89</strain>
    </source>
</reference>
<keyword evidence="5" id="KW-0677">Repeat</keyword>
<feature type="repeat" description="Solcar" evidence="8">
    <location>
        <begin position="254"/>
        <end position="336"/>
    </location>
</feature>
<dbReference type="Gene3D" id="1.50.40.10">
    <property type="entry name" value="Mitochondrial carrier domain"/>
    <property type="match status" value="2"/>
</dbReference>
<comment type="subcellular location">
    <subcellularLocation>
        <location evidence="1">Membrane</location>
        <topology evidence="1">Multi-pass membrane protein</topology>
    </subcellularLocation>
</comment>
<keyword evidence="6 11" id="KW-1133">Transmembrane helix</keyword>
<dbReference type="AlphaFoldDB" id="A0A086JA24"/>
<sequence length="486" mass="51467">MYRADARMAEAGSEFWANLLAGGCTGLFVDAVLFPLDVFKTRKQAETTSCRRQPPAPPSSQPHAAAPSMPAPQIHAERSPVPEAKTSRQHTSDYRHTSTYSVSSPSSGVGSSGKSAGAVSMEARERSGPSACSSVSRVDSGASALSPRIPSGKNKGSFGSAGAPVAAVSRASLPAPSPSGVRTALDGVTQVGNANRGMPGGQDRFGFLGTIARRYYPGFGALAAGAFPSSALFFVTYEGSKQLLAQQEVGRQLSPAVTYGLCSTLAEFASCCVRTPFEMLKQQMQLGMHATTTRAIRAIWQRDGWRGFFVGFNATIVRDLPFVGVEMGLWEYLKKYFCSFPGVSESVVLTSFSSGFAGFLAGAGAAVATTPLDVVKTRLMTQQEGRYQYRGYFDCFSTILQREGYAALFRGLKIRVIWVALGGALFLGGYDGFKALYLRVLPGGLNESRCGACSAVKNGDGGASNNEPLNTDEKILVSTVAAETQE</sequence>
<evidence type="ECO:0000256" key="7">
    <source>
        <dbReference type="ARBA" id="ARBA00023136"/>
    </source>
</evidence>
<accession>A0A086JA24</accession>
<feature type="repeat" description="Solcar" evidence="8">
    <location>
        <begin position="349"/>
        <end position="436"/>
    </location>
</feature>
<evidence type="ECO:0000256" key="8">
    <source>
        <dbReference type="PROSITE-ProRule" id="PRU00282"/>
    </source>
</evidence>
<dbReference type="OrthoDB" id="331645at2759"/>
<feature type="compositionally biased region" description="Low complexity" evidence="10">
    <location>
        <begin position="61"/>
        <end position="73"/>
    </location>
</feature>
<protein>
    <submittedName>
        <fullName evidence="12">Mitochondrial carrier superfamily protein</fullName>
    </submittedName>
</protein>
<dbReference type="Proteomes" id="UP000028828">
    <property type="component" value="Unassembled WGS sequence"/>
</dbReference>
<dbReference type="InterPro" id="IPR023395">
    <property type="entry name" value="MCP_dom_sf"/>
</dbReference>
<gene>
    <name evidence="12" type="ORF">TGP89_242460</name>
</gene>
<proteinExistence type="inferred from homology"/>
<evidence type="ECO:0000313" key="12">
    <source>
        <dbReference type="EMBL" id="KFG28992.1"/>
    </source>
</evidence>
<dbReference type="InterPro" id="IPR018108">
    <property type="entry name" value="MCP_transmembrane"/>
</dbReference>
<evidence type="ECO:0000256" key="4">
    <source>
        <dbReference type="ARBA" id="ARBA00022692"/>
    </source>
</evidence>
<evidence type="ECO:0000256" key="5">
    <source>
        <dbReference type="ARBA" id="ARBA00022737"/>
    </source>
</evidence>
<dbReference type="GO" id="GO:0016020">
    <property type="term" value="C:membrane"/>
    <property type="evidence" value="ECO:0007669"/>
    <property type="project" value="UniProtKB-SubCell"/>
</dbReference>
<evidence type="ECO:0000256" key="9">
    <source>
        <dbReference type="RuleBase" id="RU000488"/>
    </source>
</evidence>
<dbReference type="VEuPathDB" id="ToxoDB:TGP89_242460"/>
<dbReference type="Pfam" id="PF00153">
    <property type="entry name" value="Mito_carr"/>
    <property type="match status" value="3"/>
</dbReference>
<dbReference type="SUPFAM" id="SSF103506">
    <property type="entry name" value="Mitochondrial carrier"/>
    <property type="match status" value="1"/>
</dbReference>
<dbReference type="InterPro" id="IPR002067">
    <property type="entry name" value="MCP"/>
</dbReference>
<evidence type="ECO:0000256" key="2">
    <source>
        <dbReference type="ARBA" id="ARBA00006375"/>
    </source>
</evidence>
<dbReference type="GO" id="GO:0055085">
    <property type="term" value="P:transmembrane transport"/>
    <property type="evidence" value="ECO:0007669"/>
    <property type="project" value="InterPro"/>
</dbReference>
<organism evidence="12 13">
    <name type="scientific">Toxoplasma gondii p89</name>
    <dbReference type="NCBI Taxonomy" id="943119"/>
    <lineage>
        <taxon>Eukaryota</taxon>
        <taxon>Sar</taxon>
        <taxon>Alveolata</taxon>
        <taxon>Apicomplexa</taxon>
        <taxon>Conoidasida</taxon>
        <taxon>Coccidia</taxon>
        <taxon>Eucoccidiorida</taxon>
        <taxon>Eimeriorina</taxon>
        <taxon>Sarcocystidae</taxon>
        <taxon>Toxoplasma</taxon>
    </lineage>
</organism>
<feature type="transmembrane region" description="Helical" evidence="11">
    <location>
        <begin position="15"/>
        <end position="36"/>
    </location>
</feature>
<evidence type="ECO:0000256" key="1">
    <source>
        <dbReference type="ARBA" id="ARBA00004141"/>
    </source>
</evidence>
<dbReference type="EMBL" id="AEYI02002252">
    <property type="protein sequence ID" value="KFG28992.1"/>
    <property type="molecule type" value="Genomic_DNA"/>
</dbReference>